<dbReference type="Pfam" id="PF07883">
    <property type="entry name" value="Cupin_2"/>
    <property type="match status" value="1"/>
</dbReference>
<sequence>MALALIAPIIISCNQSGDNGTLEDPFPKGEKINSENFTGIVYVNMLAPNDTIHNISMGNVTFEPGARSNWHYHPGGQVLIITHGEGHYQEEGKDVQIISAGEVIKCPPNVKHWHGASPEESMTHTAISTNIDQGSVVWLGPVTAEEYSQIERE</sequence>
<dbReference type="EMBL" id="CP040812">
    <property type="protein sequence ID" value="QCY70300.1"/>
    <property type="molecule type" value="Genomic_DNA"/>
</dbReference>
<protein>
    <submittedName>
        <fullName evidence="2">Cupin domain-containing protein</fullName>
    </submittedName>
</protein>
<dbReference type="SUPFAM" id="SSF51182">
    <property type="entry name" value="RmlC-like cupins"/>
    <property type="match status" value="1"/>
</dbReference>
<dbReference type="InterPro" id="IPR014710">
    <property type="entry name" value="RmlC-like_jellyroll"/>
</dbReference>
<evidence type="ECO:0000259" key="1">
    <source>
        <dbReference type="Pfam" id="PF07883"/>
    </source>
</evidence>
<dbReference type="Gene3D" id="2.60.120.10">
    <property type="entry name" value="Jelly Rolls"/>
    <property type="match status" value="1"/>
</dbReference>
<dbReference type="AlphaFoldDB" id="A0A5B7X4X4"/>
<gene>
    <name evidence="2" type="ORF">FHG64_13300</name>
</gene>
<dbReference type="InterPro" id="IPR013096">
    <property type="entry name" value="Cupin_2"/>
</dbReference>
<dbReference type="Proteomes" id="UP000309016">
    <property type="component" value="Chromosome"/>
</dbReference>
<dbReference type="InterPro" id="IPR047263">
    <property type="entry name" value="HNL-like_cupin"/>
</dbReference>
<dbReference type="KEGG" id="afla:FHG64_13300"/>
<feature type="domain" description="Cupin type-2" evidence="1">
    <location>
        <begin position="60"/>
        <end position="120"/>
    </location>
</feature>
<name>A0A5B7X4X4_9FLAO</name>
<dbReference type="OrthoDB" id="9802489at2"/>
<evidence type="ECO:0000313" key="3">
    <source>
        <dbReference type="Proteomes" id="UP000309016"/>
    </source>
</evidence>
<proteinExistence type="predicted"/>
<dbReference type="PANTHER" id="PTHR43698:SF1">
    <property type="entry name" value="BLL4564 PROTEIN"/>
    <property type="match status" value="1"/>
</dbReference>
<dbReference type="PANTHER" id="PTHR43698">
    <property type="entry name" value="RIBD C-TERMINAL DOMAIN CONTAINING PROTEIN"/>
    <property type="match status" value="1"/>
</dbReference>
<organism evidence="2 3">
    <name type="scientific">Antarcticibacterium flavum</name>
    <dbReference type="NCBI Taxonomy" id="2058175"/>
    <lineage>
        <taxon>Bacteria</taxon>
        <taxon>Pseudomonadati</taxon>
        <taxon>Bacteroidota</taxon>
        <taxon>Flavobacteriia</taxon>
        <taxon>Flavobacteriales</taxon>
        <taxon>Flavobacteriaceae</taxon>
        <taxon>Antarcticibacterium</taxon>
    </lineage>
</organism>
<keyword evidence="3" id="KW-1185">Reference proteome</keyword>
<accession>A0A5B7X4X4</accession>
<dbReference type="RefSeq" id="WP_139066862.1">
    <property type="nucleotide sequence ID" value="NZ_CP040812.1"/>
</dbReference>
<dbReference type="CDD" id="cd02233">
    <property type="entry name" value="cupin_HNL-like"/>
    <property type="match status" value="1"/>
</dbReference>
<evidence type="ECO:0000313" key="2">
    <source>
        <dbReference type="EMBL" id="QCY70300.1"/>
    </source>
</evidence>
<dbReference type="InterPro" id="IPR011051">
    <property type="entry name" value="RmlC_Cupin_sf"/>
</dbReference>
<reference evidence="2 3" key="1">
    <citation type="submission" date="2019-06" db="EMBL/GenBank/DDBJ databases">
        <title>Complete genome sequence of Antarcticibacterium flavum KCTC 52984T from an Antarctic marine sediment.</title>
        <authorList>
            <person name="Lee Y.M."/>
            <person name="Shin S.C."/>
        </authorList>
    </citation>
    <scope>NUCLEOTIDE SEQUENCE [LARGE SCALE GENOMIC DNA]</scope>
    <source>
        <strain evidence="2 3">KCTC 52984</strain>
    </source>
</reference>